<evidence type="ECO:0000256" key="15">
    <source>
        <dbReference type="SAM" id="Phobius"/>
    </source>
</evidence>
<dbReference type="GO" id="GO:0008559">
    <property type="term" value="F:ABC-type xenobiotic transporter activity"/>
    <property type="evidence" value="ECO:0007669"/>
    <property type="project" value="UniProtKB-EC"/>
</dbReference>
<dbReference type="InterPro" id="IPR011527">
    <property type="entry name" value="ABC1_TM_dom"/>
</dbReference>
<feature type="domain" description="ABC transporter" evidence="16">
    <location>
        <begin position="636"/>
        <end position="860"/>
    </location>
</feature>
<feature type="transmembrane region" description="Helical" evidence="15">
    <location>
        <begin position="195"/>
        <end position="217"/>
    </location>
</feature>
<dbReference type="FunFam" id="1.20.1560.10:FF:000002">
    <property type="entry name" value="ABC transporter C family member 5"/>
    <property type="match status" value="1"/>
</dbReference>
<dbReference type="SUPFAM" id="SSF52540">
    <property type="entry name" value="P-loop containing nucleoside triphosphate hydrolases"/>
    <property type="match status" value="2"/>
</dbReference>
<dbReference type="InterPro" id="IPR044726">
    <property type="entry name" value="ABCC_6TM_D2"/>
</dbReference>
<organism evidence="18 19">
    <name type="scientific">Cuscuta epithymum</name>
    <dbReference type="NCBI Taxonomy" id="186058"/>
    <lineage>
        <taxon>Eukaryota</taxon>
        <taxon>Viridiplantae</taxon>
        <taxon>Streptophyta</taxon>
        <taxon>Embryophyta</taxon>
        <taxon>Tracheophyta</taxon>
        <taxon>Spermatophyta</taxon>
        <taxon>Magnoliopsida</taxon>
        <taxon>eudicotyledons</taxon>
        <taxon>Gunneridae</taxon>
        <taxon>Pentapetalae</taxon>
        <taxon>asterids</taxon>
        <taxon>lamiids</taxon>
        <taxon>Solanales</taxon>
        <taxon>Convolvulaceae</taxon>
        <taxon>Cuscuteae</taxon>
        <taxon>Cuscuta</taxon>
        <taxon>Cuscuta subgen. Cuscuta</taxon>
    </lineage>
</organism>
<dbReference type="InterPro" id="IPR003439">
    <property type="entry name" value="ABC_transporter-like_ATP-bd"/>
</dbReference>
<evidence type="ECO:0000256" key="12">
    <source>
        <dbReference type="ARBA" id="ARBA00023136"/>
    </source>
</evidence>
<feature type="region of interest" description="Disordered" evidence="14">
    <location>
        <begin position="896"/>
        <end position="919"/>
    </location>
</feature>
<dbReference type="PROSITE" id="PS00211">
    <property type="entry name" value="ABC_TRANSPORTER_1"/>
    <property type="match status" value="1"/>
</dbReference>
<evidence type="ECO:0000256" key="11">
    <source>
        <dbReference type="ARBA" id="ARBA00022989"/>
    </source>
</evidence>
<feature type="transmembrane region" description="Helical" evidence="15">
    <location>
        <begin position="35"/>
        <end position="57"/>
    </location>
</feature>
<dbReference type="FunFam" id="3.40.50.300:FF:000508">
    <property type="entry name" value="ABC transporter C family member 5"/>
    <property type="match status" value="1"/>
</dbReference>
<evidence type="ECO:0000256" key="10">
    <source>
        <dbReference type="ARBA" id="ARBA00022967"/>
    </source>
</evidence>
<evidence type="ECO:0000256" key="9">
    <source>
        <dbReference type="ARBA" id="ARBA00022840"/>
    </source>
</evidence>
<evidence type="ECO:0000256" key="4">
    <source>
        <dbReference type="ARBA" id="ARBA00012191"/>
    </source>
</evidence>
<dbReference type="GO" id="GO:0016020">
    <property type="term" value="C:membrane"/>
    <property type="evidence" value="ECO:0007669"/>
    <property type="project" value="UniProtKB-SubCell"/>
</dbReference>
<keyword evidence="10" id="KW-1278">Translocase</keyword>
<dbReference type="InterPro" id="IPR036640">
    <property type="entry name" value="ABC1_TM_sf"/>
</dbReference>
<accession>A0AAV0F6W2</accession>
<evidence type="ECO:0000256" key="2">
    <source>
        <dbReference type="ARBA" id="ARBA00004474"/>
    </source>
</evidence>
<comment type="catalytic activity">
    <reaction evidence="13">
        <text>ATP + H2O + xenobioticSide 1 = ADP + phosphate + xenobioticSide 2.</text>
        <dbReference type="EC" id="7.6.2.2"/>
    </reaction>
</comment>
<protein>
    <recommendedName>
        <fullName evidence="4">ABC-type xenobiotic transporter</fullName>
        <ecNumber evidence="4">7.6.2.2</ecNumber>
    </recommendedName>
</protein>
<dbReference type="SMART" id="SM00382">
    <property type="entry name" value="AAA"/>
    <property type="match status" value="2"/>
</dbReference>
<feature type="transmembrane region" description="Helical" evidence="15">
    <location>
        <begin position="93"/>
        <end position="116"/>
    </location>
</feature>
<keyword evidence="6 15" id="KW-0812">Transmembrane</keyword>
<keyword evidence="7" id="KW-0677">Repeat</keyword>
<dbReference type="PROSITE" id="PS50893">
    <property type="entry name" value="ABC_TRANSPORTER_2"/>
    <property type="match status" value="2"/>
</dbReference>
<dbReference type="GO" id="GO:0016887">
    <property type="term" value="F:ATP hydrolysis activity"/>
    <property type="evidence" value="ECO:0007669"/>
    <property type="project" value="InterPro"/>
</dbReference>
<dbReference type="SUPFAM" id="SSF90123">
    <property type="entry name" value="ABC transporter transmembrane region"/>
    <property type="match status" value="2"/>
</dbReference>
<feature type="transmembrane region" description="Helical" evidence="15">
    <location>
        <begin position="986"/>
        <end position="1012"/>
    </location>
</feature>
<keyword evidence="8" id="KW-0547">Nucleotide-binding</keyword>
<dbReference type="PROSITE" id="PS50929">
    <property type="entry name" value="ABC_TM1F"/>
    <property type="match status" value="2"/>
</dbReference>
<gene>
    <name evidence="18" type="ORF">CEPIT_LOCUS31150</name>
</gene>
<dbReference type="Gene3D" id="1.20.1560.10">
    <property type="entry name" value="ABC transporter type 1, transmembrane domain"/>
    <property type="match status" value="2"/>
</dbReference>
<feature type="domain" description="ABC transmembrane type-1" evidence="17">
    <location>
        <begin position="947"/>
        <end position="1227"/>
    </location>
</feature>
<feature type="transmembrane region" description="Helical" evidence="15">
    <location>
        <begin position="164"/>
        <end position="183"/>
    </location>
</feature>
<dbReference type="GO" id="GO:0009536">
    <property type="term" value="C:plastid"/>
    <property type="evidence" value="ECO:0007669"/>
    <property type="project" value="UniProtKB-SubCell"/>
</dbReference>
<dbReference type="InterPro" id="IPR027417">
    <property type="entry name" value="P-loop_NTPase"/>
</dbReference>
<keyword evidence="19" id="KW-1185">Reference proteome</keyword>
<dbReference type="Pfam" id="PF00664">
    <property type="entry name" value="ABC_membrane"/>
    <property type="match status" value="2"/>
</dbReference>
<feature type="transmembrane region" description="Helical" evidence="15">
    <location>
        <begin position="136"/>
        <end position="152"/>
    </location>
</feature>
<keyword evidence="9" id="KW-0067">ATP-binding</keyword>
<evidence type="ECO:0000313" key="19">
    <source>
        <dbReference type="Proteomes" id="UP001152523"/>
    </source>
</evidence>
<comment type="similarity">
    <text evidence="3">Belongs to the ABC transporter superfamily. ABCC family. Conjugate transporter (TC 3.A.1.208) subfamily.</text>
</comment>
<keyword evidence="5" id="KW-0813">Transport</keyword>
<dbReference type="Proteomes" id="UP001152523">
    <property type="component" value="Unassembled WGS sequence"/>
</dbReference>
<dbReference type="GO" id="GO:0005524">
    <property type="term" value="F:ATP binding"/>
    <property type="evidence" value="ECO:0007669"/>
    <property type="project" value="UniProtKB-KW"/>
</dbReference>
<dbReference type="InterPro" id="IPR003593">
    <property type="entry name" value="AAA+_ATPase"/>
</dbReference>
<dbReference type="EC" id="7.6.2.2" evidence="4"/>
<dbReference type="FunFam" id="3.40.50.300:FF:000169">
    <property type="entry name" value="ABC transporter C family member 3"/>
    <property type="match status" value="1"/>
</dbReference>
<evidence type="ECO:0000313" key="18">
    <source>
        <dbReference type="EMBL" id="CAH9131098.1"/>
    </source>
</evidence>
<evidence type="ECO:0000259" key="16">
    <source>
        <dbReference type="PROSITE" id="PS50893"/>
    </source>
</evidence>
<proteinExistence type="inferred from homology"/>
<name>A0AAV0F6W2_9ASTE</name>
<feature type="transmembrane region" description="Helical" evidence="15">
    <location>
        <begin position="932"/>
        <end position="955"/>
    </location>
</feature>
<evidence type="ECO:0000259" key="17">
    <source>
        <dbReference type="PROSITE" id="PS50929"/>
    </source>
</evidence>
<dbReference type="InterPro" id="IPR044746">
    <property type="entry name" value="ABCC_6TM_D1"/>
</dbReference>
<feature type="transmembrane region" description="Helical" evidence="15">
    <location>
        <begin position="1081"/>
        <end position="1099"/>
    </location>
</feature>
<feature type="transmembrane region" description="Helical" evidence="15">
    <location>
        <begin position="320"/>
        <end position="341"/>
    </location>
</feature>
<feature type="transmembrane region" description="Helical" evidence="15">
    <location>
        <begin position="458"/>
        <end position="477"/>
    </location>
</feature>
<comment type="subcellular location">
    <subcellularLocation>
        <location evidence="1">Membrane</location>
        <topology evidence="1">Multi-pass membrane protein</topology>
    </subcellularLocation>
    <subcellularLocation>
        <location evidence="2">Plastid</location>
    </subcellularLocation>
</comment>
<evidence type="ECO:0000256" key="7">
    <source>
        <dbReference type="ARBA" id="ARBA00022737"/>
    </source>
</evidence>
<dbReference type="CDD" id="cd03250">
    <property type="entry name" value="ABCC_MRP_domain1"/>
    <property type="match status" value="1"/>
</dbReference>
<evidence type="ECO:0000256" key="8">
    <source>
        <dbReference type="ARBA" id="ARBA00022741"/>
    </source>
</evidence>
<comment type="caution">
    <text evidence="18">The sequence shown here is derived from an EMBL/GenBank/DDBJ whole genome shotgun (WGS) entry which is preliminary data.</text>
</comment>
<dbReference type="Gene3D" id="3.40.50.300">
    <property type="entry name" value="P-loop containing nucleotide triphosphate hydrolases"/>
    <property type="match status" value="2"/>
</dbReference>
<dbReference type="CDD" id="cd18580">
    <property type="entry name" value="ABC_6TM_ABCC_D2"/>
    <property type="match status" value="1"/>
</dbReference>
<evidence type="ECO:0000256" key="1">
    <source>
        <dbReference type="ARBA" id="ARBA00004141"/>
    </source>
</evidence>
<evidence type="ECO:0000256" key="13">
    <source>
        <dbReference type="ARBA" id="ARBA00034018"/>
    </source>
</evidence>
<dbReference type="CDD" id="cd18579">
    <property type="entry name" value="ABC_6TM_ABCC_D1"/>
    <property type="match status" value="1"/>
</dbReference>
<keyword evidence="11 15" id="KW-1133">Transmembrane helix</keyword>
<feature type="domain" description="ABC transmembrane type-1" evidence="17">
    <location>
        <begin position="320"/>
        <end position="602"/>
    </location>
</feature>
<dbReference type="EMBL" id="CAMAPF010000964">
    <property type="protein sequence ID" value="CAH9131098.1"/>
    <property type="molecule type" value="Genomic_DNA"/>
</dbReference>
<evidence type="ECO:0000256" key="5">
    <source>
        <dbReference type="ARBA" id="ARBA00022448"/>
    </source>
</evidence>
<reference evidence="18" key="1">
    <citation type="submission" date="2022-07" db="EMBL/GenBank/DDBJ databases">
        <authorList>
            <person name="Macas J."/>
            <person name="Novak P."/>
            <person name="Neumann P."/>
        </authorList>
    </citation>
    <scope>NUCLEOTIDE SEQUENCE</scope>
</reference>
<feature type="transmembrane region" description="Helical" evidence="15">
    <location>
        <begin position="361"/>
        <end position="381"/>
    </location>
</feature>
<keyword evidence="12 15" id="KW-0472">Membrane</keyword>
<dbReference type="CDD" id="cd03244">
    <property type="entry name" value="ABCC_MRP_domain2"/>
    <property type="match status" value="1"/>
</dbReference>
<dbReference type="InterPro" id="IPR017871">
    <property type="entry name" value="ABC_transporter-like_CS"/>
</dbReference>
<feature type="domain" description="ABC transporter" evidence="16">
    <location>
        <begin position="1266"/>
        <end position="1499"/>
    </location>
</feature>
<dbReference type="FunFam" id="1.20.1560.10:FF:000003">
    <property type="entry name" value="ABC transporter C family member 10"/>
    <property type="match status" value="1"/>
</dbReference>
<dbReference type="PANTHER" id="PTHR24223">
    <property type="entry name" value="ATP-BINDING CASSETTE SUB-FAMILY C"/>
    <property type="match status" value="1"/>
</dbReference>
<evidence type="ECO:0000256" key="6">
    <source>
        <dbReference type="ARBA" id="ARBA00022692"/>
    </source>
</evidence>
<evidence type="ECO:0000256" key="14">
    <source>
        <dbReference type="SAM" id="MobiDB-lite"/>
    </source>
</evidence>
<dbReference type="PANTHER" id="PTHR24223:SF181">
    <property type="entry name" value="ABC TRANSPORTER C FAMILY MEMBER 3"/>
    <property type="match status" value="1"/>
</dbReference>
<sequence length="1513" mass="168332">MEVAQSQSAVFGFLFSHHFSLSSLGGGPLIINPGFLHAVSASLHAGLLLFLFIYWLLMKVKQDTAISRQKIQWNEDDNTADLVRKQNPRYLKIAVFCCLGLSLLNFVLAFLCQFYWYTNGWSDEKIITLLDASTKTVSWFVIFFFLSTQLSSGEIIECPVFLRVWWGFFFTFSCYCLAVDILYCKKTGTLPAQFWISDVVSSVLGLFFCLVCFFGGIEGGDELLRQPLLNGRDKNVSPFAEANFFSKLTFSWMGPLISIGKKKILDLKDVPQLSGLDSVRGVYPIFQDRVVETVRDGNNSNKLTTLMLVKALLLTAWKDILLSACYGVCHTLASYVGPYLIDTFVRFLNGNRESKGKYGLFLVSVFLVAKIVECLSLRHFLFKVQQAGYRAHAALVAKIYDKALTLSCHSKQTHTSGEITNFMTVDAERVGNFGSYMHDPWIVLIQVGLALAILYKNLGLASIAALIATVLVMFANIPLGKLQEKFQDELMKAKDSRMQAMSELLRNMRILKLQAWEMKFLSKILDLRNIESGWLKRYVYTSSMSTFVFWIAPTLVSVATFVVAMLMRIPLESGRVLSALATFRILQEAIYVLPDAISNIVQTKVSLDRIASFLSLDDLKRDATEKLPRGSSDISIEIVEGNFSWSESRFPTSFLMNINLRVHNGMRVAVCGTVGSGKSSLLTCILGEMPKLSGSVKICGTKAYVSQSPWIQSGNIEENILFGKKMEREKYERVVEACCLKKDLEVLSFGDQTVIGERGINLSGGQKQRVQIARALYQDADIYLFDDPFSAVDAHTGTHLFNECIMRLLKSKTVVYVTHQVEFLPAADLILVMKDGKITQAGKYNDILNMGSEFMELVSAHNEALSSIDVYEGSKAVLGTANSSLVSIKQTKIQNAESEGGENGVRGNGVEPKGQLVQEEEREKGNVSLLVYWRYITTAYGGALVPFVLLAHILFQALQIGSDYWMAWATPASERETPPVGSHALIIVYVSLAIGSLFCIIGRSLLLATAGYKTATQLFNKMHLCIIRAPMSFFDATPCGRILNRASTDQSAVDLDIPFHVGSFAFTMIQLVSIIGVMSQVAWQVLIVFIGVILMSIHLEQRYIPSARELERLVGVCKAPVIQHFAETLSGSTTIRSFEQETRFRDFSMKLIDGYNRPKFYSAGAMEWLCFRLDMLSLVTFTFSLVILISVPVGTIDASTAGLAVTYGLNLNMLQAGVIRNLCNMENKIISVERILQYNTIPCEPPLIVESNRPDPGWPSTGEVDIRNLQVRYAPHMPLVLRGITCTLFGGKKTGVVGRTGSGKSTLIQTIFRILEPASGEIAIDGVNLSSIGLHDLRSRLSIIPQDPIMFEGTIRSNLDPLDEYPDEQIWEALDKCQLGDEVRKKKRKLDSAVTENGENWSMGQRQLVCLGRVLLKKSSKILVLDEATASVDTVTDNLIQKTIKEHFSHSTVVTIAHRITSVLDSNMVLLLDHGLIAEYDTPKNLLEFKSSLFAKLVAEYSTRSGCSLENLP</sequence>
<dbReference type="InterPro" id="IPR050173">
    <property type="entry name" value="ABC_transporter_C-like"/>
</dbReference>
<feature type="transmembrane region" description="Helical" evidence="15">
    <location>
        <begin position="547"/>
        <end position="567"/>
    </location>
</feature>
<dbReference type="Pfam" id="PF00005">
    <property type="entry name" value="ABC_tran"/>
    <property type="match status" value="2"/>
</dbReference>
<evidence type="ECO:0000256" key="3">
    <source>
        <dbReference type="ARBA" id="ARBA00009726"/>
    </source>
</evidence>